<protein>
    <submittedName>
        <fullName evidence="1">Uncharacterized protein</fullName>
    </submittedName>
</protein>
<sequence length="209" mass="25383">MSYLHILPYDIYTQIYKYVYNDCMKDIISTYKDKRNNKYKDKFIQNILNDDNMVYYTSLEIFNPISLGIVNYYESMENDIDLLDEEIYYLSKITEFNFREYHYNILITELPDNLKEATCIRIKLSNIDILLGFDDPNDTNDILYPPLYYLFNDFITTWIELIYYTNKLLNEYLLIHNLAFDVNFFPLYKFETVIENGYVVIVPFFEEYI</sequence>
<organism evidence="1">
    <name type="scientific">viral metagenome</name>
    <dbReference type="NCBI Taxonomy" id="1070528"/>
    <lineage>
        <taxon>unclassified sequences</taxon>
        <taxon>metagenomes</taxon>
        <taxon>organismal metagenomes</taxon>
    </lineage>
</organism>
<proteinExistence type="predicted"/>
<accession>A0A6C0LAY4</accession>
<dbReference type="AlphaFoldDB" id="A0A6C0LAY4"/>
<name>A0A6C0LAY4_9ZZZZ</name>
<reference evidence="1" key="1">
    <citation type="journal article" date="2020" name="Nature">
        <title>Giant virus diversity and host interactions through global metagenomics.</title>
        <authorList>
            <person name="Schulz F."/>
            <person name="Roux S."/>
            <person name="Paez-Espino D."/>
            <person name="Jungbluth S."/>
            <person name="Walsh D.A."/>
            <person name="Denef V.J."/>
            <person name="McMahon K.D."/>
            <person name="Konstantinidis K.T."/>
            <person name="Eloe-Fadrosh E.A."/>
            <person name="Kyrpides N.C."/>
            <person name="Woyke T."/>
        </authorList>
    </citation>
    <scope>NUCLEOTIDE SEQUENCE</scope>
    <source>
        <strain evidence="1">GVMAG-M-3300027763-16</strain>
    </source>
</reference>
<evidence type="ECO:0000313" key="1">
    <source>
        <dbReference type="EMBL" id="QHU27480.1"/>
    </source>
</evidence>
<dbReference type="EMBL" id="MN740457">
    <property type="protein sequence ID" value="QHU27480.1"/>
    <property type="molecule type" value="Genomic_DNA"/>
</dbReference>